<protein>
    <submittedName>
        <fullName evidence="4">Long-chain acyl-CoA synthetase</fullName>
    </submittedName>
</protein>
<accession>A0A1R3WY88</accession>
<dbReference type="GO" id="GO:0004467">
    <property type="term" value="F:long-chain fatty acid-CoA ligase activity"/>
    <property type="evidence" value="ECO:0007669"/>
    <property type="project" value="TreeGrafter"/>
</dbReference>
<dbReference type="Pfam" id="PF00501">
    <property type="entry name" value="AMP-binding"/>
    <property type="match status" value="1"/>
</dbReference>
<name>A0A1R3WY88_9BACT</name>
<keyword evidence="5" id="KW-1185">Reference proteome</keyword>
<dbReference type="Gene3D" id="3.40.50.12780">
    <property type="entry name" value="N-terminal domain of ligase-like"/>
    <property type="match status" value="1"/>
</dbReference>
<sequence length="605" mass="67948">MRQNEDKAQAPKPRRLFDCIDWQLKNFPLDGMLAAKEDGAWHRYSTRDVQDKVNRISAALLGLGISKGDGTAEGRDKIAIISPNCPEWMLVDMAIQQIGAISVPIYPTISNSELEFVLQDAAVKVAFVGNEPLYRKILGMQDALPALQSVYTFKPVADAPHWKELLVEPATYTLQQLDVLRDAVNEHELATILYTSGTTGTPKGVMLSHHNILSNMFDSALIIQEIGVFRKKAISFLPLNHAFERMATYCYFYCGVSIYYAEGMETIAANLREVKPTMFTTVPRLLEKVYEGIVAKGSELTGNKKRIFFWALALAERFEINKPMPLGYRLQLALADRLVFSKWRDALGGEVKAIITGAAACQVRLLRIFTAAGIVIQEGYGLTEASPIISGNRYPEENRMFGTVGPLLKSVEVKIAEDGEILCKGPNVMMGYYRRPDLTAEVIDAEGWLHTGDIGTMVDGKFLKITDRKKELFKTSGGKYVAPQPIENKMVESNWIEQIMVVGETQKFVGALIVPAFNKLREWYETKGKSYPGNKAVLEDQEVWTLIKQAVNQYNREFNPVEQVKKFALIPAEWSIENGELTPTLKLKRRVILERYKDLVSGLYV</sequence>
<evidence type="ECO:0000313" key="4">
    <source>
        <dbReference type="EMBL" id="SIT83527.1"/>
    </source>
</evidence>
<evidence type="ECO:0000313" key="5">
    <source>
        <dbReference type="Proteomes" id="UP000187181"/>
    </source>
</evidence>
<reference evidence="5" key="1">
    <citation type="submission" date="2017-01" db="EMBL/GenBank/DDBJ databases">
        <authorList>
            <person name="Varghese N."/>
            <person name="Submissions S."/>
        </authorList>
    </citation>
    <scope>NUCLEOTIDE SEQUENCE [LARGE SCALE GENOMIC DNA]</scope>
    <source>
        <strain evidence="5">LP100</strain>
    </source>
</reference>
<dbReference type="Pfam" id="PF23562">
    <property type="entry name" value="AMP-binding_C_3"/>
    <property type="match status" value="1"/>
</dbReference>
<keyword evidence="1" id="KW-0547">Nucleotide-binding</keyword>
<organism evidence="4 5">
    <name type="scientific">Pontibacter indicus</name>
    <dbReference type="NCBI Taxonomy" id="1317125"/>
    <lineage>
        <taxon>Bacteria</taxon>
        <taxon>Pseudomonadati</taxon>
        <taxon>Bacteroidota</taxon>
        <taxon>Cytophagia</taxon>
        <taxon>Cytophagales</taxon>
        <taxon>Hymenobacteraceae</taxon>
        <taxon>Pontibacter</taxon>
    </lineage>
</organism>
<dbReference type="SUPFAM" id="SSF56801">
    <property type="entry name" value="Acetyl-CoA synthetase-like"/>
    <property type="match status" value="1"/>
</dbReference>
<proteinExistence type="predicted"/>
<dbReference type="InterPro" id="IPR042099">
    <property type="entry name" value="ANL_N_sf"/>
</dbReference>
<dbReference type="OrthoDB" id="9778383at2"/>
<keyword evidence="2" id="KW-0067">ATP-binding</keyword>
<dbReference type="GO" id="GO:0005524">
    <property type="term" value="F:ATP binding"/>
    <property type="evidence" value="ECO:0007669"/>
    <property type="project" value="UniProtKB-KW"/>
</dbReference>
<dbReference type="AlphaFoldDB" id="A0A1R3WY88"/>
<dbReference type="InterPro" id="IPR020845">
    <property type="entry name" value="AMP-binding_CS"/>
</dbReference>
<dbReference type="CDD" id="cd05907">
    <property type="entry name" value="VL_LC_FACS_like"/>
    <property type="match status" value="1"/>
</dbReference>
<dbReference type="STRING" id="1317125.SAMN05444128_1276"/>
<evidence type="ECO:0000256" key="1">
    <source>
        <dbReference type="ARBA" id="ARBA00022741"/>
    </source>
</evidence>
<dbReference type="RefSeq" id="WP_076666724.1">
    <property type="nucleotide sequence ID" value="NZ_FTPP01000001.1"/>
</dbReference>
<dbReference type="InterPro" id="IPR000873">
    <property type="entry name" value="AMP-dep_synth/lig_dom"/>
</dbReference>
<gene>
    <name evidence="4" type="ORF">SAMN05444128_1276</name>
</gene>
<evidence type="ECO:0000259" key="3">
    <source>
        <dbReference type="Pfam" id="PF00501"/>
    </source>
</evidence>
<dbReference type="GO" id="GO:0016020">
    <property type="term" value="C:membrane"/>
    <property type="evidence" value="ECO:0007669"/>
    <property type="project" value="TreeGrafter"/>
</dbReference>
<feature type="domain" description="AMP-dependent synthetase/ligase" evidence="3">
    <location>
        <begin position="37"/>
        <end position="433"/>
    </location>
</feature>
<dbReference type="PANTHER" id="PTHR43272">
    <property type="entry name" value="LONG-CHAIN-FATTY-ACID--COA LIGASE"/>
    <property type="match status" value="1"/>
</dbReference>
<dbReference type="EMBL" id="FTPP01000001">
    <property type="protein sequence ID" value="SIT83527.1"/>
    <property type="molecule type" value="Genomic_DNA"/>
</dbReference>
<dbReference type="Proteomes" id="UP000187181">
    <property type="component" value="Unassembled WGS sequence"/>
</dbReference>
<dbReference type="PROSITE" id="PS00455">
    <property type="entry name" value="AMP_BINDING"/>
    <property type="match status" value="1"/>
</dbReference>
<evidence type="ECO:0000256" key="2">
    <source>
        <dbReference type="ARBA" id="ARBA00022840"/>
    </source>
</evidence>
<dbReference type="PANTHER" id="PTHR43272:SF33">
    <property type="entry name" value="AMP-BINDING DOMAIN-CONTAINING PROTEIN-RELATED"/>
    <property type="match status" value="1"/>
</dbReference>